<gene>
    <name evidence="2" type="ORF">ACOC_LOCUS8867</name>
</gene>
<dbReference type="Pfam" id="PF02214">
    <property type="entry name" value="BTB_2"/>
    <property type="match status" value="1"/>
</dbReference>
<accession>A0A0R3PT21</accession>
<feature type="domain" description="Potassium channel tetramerisation-type BTB" evidence="1">
    <location>
        <begin position="61"/>
        <end position="101"/>
    </location>
</feature>
<dbReference type="EMBL" id="UYYA01004216">
    <property type="protein sequence ID" value="VDM60452.1"/>
    <property type="molecule type" value="Genomic_DNA"/>
</dbReference>
<evidence type="ECO:0000313" key="3">
    <source>
        <dbReference type="Proteomes" id="UP000267027"/>
    </source>
</evidence>
<name>A0A0R3PT21_ANGCS</name>
<dbReference type="AlphaFoldDB" id="A0A0R3PT21"/>
<reference evidence="2 3" key="2">
    <citation type="submission" date="2018-11" db="EMBL/GenBank/DDBJ databases">
        <authorList>
            <consortium name="Pathogen Informatics"/>
        </authorList>
    </citation>
    <scope>NUCLEOTIDE SEQUENCE [LARGE SCALE GENOMIC DNA]</scope>
    <source>
        <strain evidence="2 3">Costa Rica</strain>
    </source>
</reference>
<reference evidence="4" key="1">
    <citation type="submission" date="2017-02" db="UniProtKB">
        <authorList>
            <consortium name="WormBaseParasite"/>
        </authorList>
    </citation>
    <scope>IDENTIFICATION</scope>
</reference>
<organism evidence="4">
    <name type="scientific">Angiostrongylus costaricensis</name>
    <name type="common">Nematode worm</name>
    <dbReference type="NCBI Taxonomy" id="334426"/>
    <lineage>
        <taxon>Eukaryota</taxon>
        <taxon>Metazoa</taxon>
        <taxon>Ecdysozoa</taxon>
        <taxon>Nematoda</taxon>
        <taxon>Chromadorea</taxon>
        <taxon>Rhabditida</taxon>
        <taxon>Rhabditina</taxon>
        <taxon>Rhabditomorpha</taxon>
        <taxon>Strongyloidea</taxon>
        <taxon>Metastrongylidae</taxon>
        <taxon>Angiostrongylus</taxon>
    </lineage>
</organism>
<evidence type="ECO:0000313" key="4">
    <source>
        <dbReference type="WBParaSite" id="ACOC_0000886601-mRNA-1"/>
    </source>
</evidence>
<evidence type="ECO:0000313" key="2">
    <source>
        <dbReference type="EMBL" id="VDM60452.1"/>
    </source>
</evidence>
<evidence type="ECO:0000259" key="1">
    <source>
        <dbReference type="Pfam" id="PF02214"/>
    </source>
</evidence>
<dbReference type="OrthoDB" id="2414723at2759"/>
<proteinExistence type="predicted"/>
<dbReference type="Proteomes" id="UP000267027">
    <property type="component" value="Unassembled WGS sequence"/>
</dbReference>
<protein>
    <submittedName>
        <fullName evidence="4">BTB_2 domain-containing protein</fullName>
    </submittedName>
</protein>
<dbReference type="SUPFAM" id="SSF54695">
    <property type="entry name" value="POZ domain"/>
    <property type="match status" value="1"/>
</dbReference>
<keyword evidence="3" id="KW-1185">Reference proteome</keyword>
<dbReference type="InterPro" id="IPR003131">
    <property type="entry name" value="T1-type_BTB"/>
</dbReference>
<dbReference type="WBParaSite" id="ACOC_0000886601-mRNA-1">
    <property type="protein sequence ID" value="ACOC_0000886601-mRNA-1"/>
    <property type="gene ID" value="ACOC_0000886601"/>
</dbReference>
<dbReference type="InterPro" id="IPR011333">
    <property type="entry name" value="SKP1/BTB/POZ_sf"/>
</dbReference>
<dbReference type="Gene3D" id="3.30.710.10">
    <property type="entry name" value="Potassium Channel Kv1.1, Chain A"/>
    <property type="match status" value="1"/>
</dbReference>
<sequence>LFLLSTNYCYPPRQVWYHFADHGGVEGLVGHGREDRFHVCVAGTLQPLTGKCRLIGFINFLHTSTLTLYKNQSGAIFINRDGKLFAYALQFMRDGKRTALPQNFDILRQIACFNHSAFIHRVTLVDISEISIHVCCA</sequence>
<dbReference type="STRING" id="334426.A0A0R3PT21"/>
<dbReference type="GO" id="GO:0051260">
    <property type="term" value="P:protein homooligomerization"/>
    <property type="evidence" value="ECO:0007669"/>
    <property type="project" value="InterPro"/>
</dbReference>